<accession>A0A9Q3ISI0</accession>
<keyword evidence="3" id="KW-1185">Reference proteome</keyword>
<name>A0A9Q3ISI0_9BASI</name>
<feature type="region of interest" description="Disordered" evidence="1">
    <location>
        <begin position="1"/>
        <end position="113"/>
    </location>
</feature>
<sequence length="113" mass="13008">MEPGKEYSDSFRIERSGKPTHLPSGFTPNIIQKISGQESPFSTIPRIFQDKTRIKRKKENFHPPEEERTRPNDQEAVQLSEGSTKEQGIFVNNPDKIRRPAISNEISTENEKK</sequence>
<dbReference type="Proteomes" id="UP000765509">
    <property type="component" value="Unassembled WGS sequence"/>
</dbReference>
<comment type="caution">
    <text evidence="2">The sequence shown here is derived from an EMBL/GenBank/DDBJ whole genome shotgun (WGS) entry which is preliminary data.</text>
</comment>
<proteinExistence type="predicted"/>
<dbReference type="AlphaFoldDB" id="A0A9Q3ISI0"/>
<gene>
    <name evidence="2" type="ORF">O181_088881</name>
</gene>
<reference evidence="2" key="1">
    <citation type="submission" date="2021-03" db="EMBL/GenBank/DDBJ databases">
        <title>Draft genome sequence of rust myrtle Austropuccinia psidii MF-1, a brazilian biotype.</title>
        <authorList>
            <person name="Quecine M.C."/>
            <person name="Pachon D.M.R."/>
            <person name="Bonatelli M.L."/>
            <person name="Correr F.H."/>
            <person name="Franceschini L.M."/>
            <person name="Leite T.F."/>
            <person name="Margarido G.R.A."/>
            <person name="Almeida C.A."/>
            <person name="Ferrarezi J.A."/>
            <person name="Labate C.A."/>
        </authorList>
    </citation>
    <scope>NUCLEOTIDE SEQUENCE</scope>
    <source>
        <strain evidence="2">MF-1</strain>
    </source>
</reference>
<feature type="compositionally biased region" description="Basic and acidic residues" evidence="1">
    <location>
        <begin position="60"/>
        <end position="73"/>
    </location>
</feature>
<evidence type="ECO:0000256" key="1">
    <source>
        <dbReference type="SAM" id="MobiDB-lite"/>
    </source>
</evidence>
<dbReference type="EMBL" id="AVOT02054459">
    <property type="protein sequence ID" value="MBW0549166.1"/>
    <property type="molecule type" value="Genomic_DNA"/>
</dbReference>
<evidence type="ECO:0000313" key="3">
    <source>
        <dbReference type="Proteomes" id="UP000765509"/>
    </source>
</evidence>
<organism evidence="2 3">
    <name type="scientific">Austropuccinia psidii MF-1</name>
    <dbReference type="NCBI Taxonomy" id="1389203"/>
    <lineage>
        <taxon>Eukaryota</taxon>
        <taxon>Fungi</taxon>
        <taxon>Dikarya</taxon>
        <taxon>Basidiomycota</taxon>
        <taxon>Pucciniomycotina</taxon>
        <taxon>Pucciniomycetes</taxon>
        <taxon>Pucciniales</taxon>
        <taxon>Sphaerophragmiaceae</taxon>
        <taxon>Austropuccinia</taxon>
    </lineage>
</organism>
<protein>
    <submittedName>
        <fullName evidence="2">Uncharacterized protein</fullName>
    </submittedName>
</protein>
<evidence type="ECO:0000313" key="2">
    <source>
        <dbReference type="EMBL" id="MBW0549166.1"/>
    </source>
</evidence>
<feature type="compositionally biased region" description="Polar residues" evidence="1">
    <location>
        <begin position="26"/>
        <end position="42"/>
    </location>
</feature>
<feature type="compositionally biased region" description="Polar residues" evidence="1">
    <location>
        <begin position="75"/>
        <end position="86"/>
    </location>
</feature>
<feature type="compositionally biased region" description="Basic and acidic residues" evidence="1">
    <location>
        <begin position="1"/>
        <end position="17"/>
    </location>
</feature>